<proteinExistence type="predicted"/>
<reference evidence="1" key="1">
    <citation type="journal article" date="2015" name="Nature">
        <title>Complex archaea that bridge the gap between prokaryotes and eukaryotes.</title>
        <authorList>
            <person name="Spang A."/>
            <person name="Saw J.H."/>
            <person name="Jorgensen S.L."/>
            <person name="Zaremba-Niedzwiedzka K."/>
            <person name="Martijn J."/>
            <person name="Lind A.E."/>
            <person name="van Eijk R."/>
            <person name="Schleper C."/>
            <person name="Guy L."/>
            <person name="Ettema T.J."/>
        </authorList>
    </citation>
    <scope>NUCLEOTIDE SEQUENCE</scope>
</reference>
<sequence>MAAGSKRELILEAVLAKMLALDSILQAERKPLKGISDLEAYAQTQLPLAIILGGMPVPIEKKSDRTRKLDKVVSKLGVDVLIYALDNETPDSTMSSIADDVWVTLYDDITLGYRWVLDLEIVPDARVAVWDPYVAFRMLTNVTYLHDKGGI</sequence>
<name>A0A0F9AI95_9ZZZZ</name>
<accession>A0A0F9AI95</accession>
<gene>
    <name evidence="1" type="ORF">LCGC14_2909530</name>
</gene>
<comment type="caution">
    <text evidence="1">The sequence shown here is derived from an EMBL/GenBank/DDBJ whole genome shotgun (WGS) entry which is preliminary data.</text>
</comment>
<dbReference type="EMBL" id="LAZR01057534">
    <property type="protein sequence ID" value="KKK71876.1"/>
    <property type="molecule type" value="Genomic_DNA"/>
</dbReference>
<evidence type="ECO:0000313" key="1">
    <source>
        <dbReference type="EMBL" id="KKK71876.1"/>
    </source>
</evidence>
<protein>
    <submittedName>
        <fullName evidence="1">Uncharacterized protein</fullName>
    </submittedName>
</protein>
<organism evidence="1">
    <name type="scientific">marine sediment metagenome</name>
    <dbReference type="NCBI Taxonomy" id="412755"/>
    <lineage>
        <taxon>unclassified sequences</taxon>
        <taxon>metagenomes</taxon>
        <taxon>ecological metagenomes</taxon>
    </lineage>
</organism>
<dbReference type="AlphaFoldDB" id="A0A0F9AI95"/>